<feature type="domain" description="Thioredoxin-like fold" evidence="9">
    <location>
        <begin position="118"/>
        <end position="241"/>
    </location>
</feature>
<dbReference type="EMBL" id="JACJFM010000001">
    <property type="protein sequence ID" value="MBB1485291.1"/>
    <property type="molecule type" value="Genomic_DNA"/>
</dbReference>
<dbReference type="RefSeq" id="WP_182807057.1">
    <property type="nucleotide sequence ID" value="NZ_JACJFM010000001.1"/>
</dbReference>
<gene>
    <name evidence="10" type="ORF">H4O21_01480</name>
</gene>
<evidence type="ECO:0000259" key="9">
    <source>
        <dbReference type="Pfam" id="PF13098"/>
    </source>
</evidence>
<feature type="chain" id="PRO_5033112041" description="Thiol:disulfide interchange protein" evidence="7">
    <location>
        <begin position="26"/>
        <end position="244"/>
    </location>
</feature>
<evidence type="ECO:0000313" key="11">
    <source>
        <dbReference type="Proteomes" id="UP000565262"/>
    </source>
</evidence>
<comment type="similarity">
    <text evidence="2 7">Belongs to the thioredoxin family. DsbC subfamily.</text>
</comment>
<dbReference type="Gene3D" id="3.10.450.70">
    <property type="entry name" value="Disulphide bond isomerase, DsbC/G, N-terminal"/>
    <property type="match status" value="1"/>
</dbReference>
<dbReference type="InterPro" id="IPR018950">
    <property type="entry name" value="DiS-bond_isomerase_DsbC/G_N"/>
</dbReference>
<dbReference type="CDD" id="cd03020">
    <property type="entry name" value="DsbA_DsbC_DsbG"/>
    <property type="match status" value="1"/>
</dbReference>
<evidence type="ECO:0000256" key="4">
    <source>
        <dbReference type="ARBA" id="ARBA00022764"/>
    </source>
</evidence>
<evidence type="ECO:0000256" key="2">
    <source>
        <dbReference type="ARBA" id="ARBA00009813"/>
    </source>
</evidence>
<dbReference type="Pfam" id="PF13098">
    <property type="entry name" value="Thioredoxin_2"/>
    <property type="match status" value="1"/>
</dbReference>
<dbReference type="InterPro" id="IPR033954">
    <property type="entry name" value="DiS-bond_Isoase_DsbC/G"/>
</dbReference>
<dbReference type="SUPFAM" id="SSF54423">
    <property type="entry name" value="DsbC/DsbG N-terminal domain-like"/>
    <property type="match status" value="1"/>
</dbReference>
<evidence type="ECO:0000256" key="5">
    <source>
        <dbReference type="ARBA" id="ARBA00023157"/>
    </source>
</evidence>
<proteinExistence type="inferred from homology"/>
<comment type="subcellular location">
    <subcellularLocation>
        <location evidence="1 7">Periplasm</location>
    </subcellularLocation>
</comment>
<dbReference type="PANTHER" id="PTHR35272">
    <property type="entry name" value="THIOL:DISULFIDE INTERCHANGE PROTEIN DSBC-RELATED"/>
    <property type="match status" value="1"/>
</dbReference>
<keyword evidence="11" id="KW-1185">Reference proteome</keyword>
<accession>A0A839IK65</accession>
<dbReference type="InterPro" id="IPR036249">
    <property type="entry name" value="Thioredoxin-like_sf"/>
</dbReference>
<name>A0A839IK65_9GAMM</name>
<evidence type="ECO:0000259" key="8">
    <source>
        <dbReference type="Pfam" id="PF10411"/>
    </source>
</evidence>
<dbReference type="InterPro" id="IPR051470">
    <property type="entry name" value="Thiol:disulfide_interchange"/>
</dbReference>
<keyword evidence="4 7" id="KW-0574">Periplasm</keyword>
<evidence type="ECO:0000256" key="3">
    <source>
        <dbReference type="ARBA" id="ARBA00022729"/>
    </source>
</evidence>
<comment type="caution">
    <text evidence="10">The sequence shown here is derived from an EMBL/GenBank/DDBJ whole genome shotgun (WGS) entry which is preliminary data.</text>
</comment>
<dbReference type="GO" id="GO:0042597">
    <property type="term" value="C:periplasmic space"/>
    <property type="evidence" value="ECO:0007669"/>
    <property type="project" value="UniProtKB-SubCell"/>
</dbReference>
<dbReference type="SUPFAM" id="SSF52833">
    <property type="entry name" value="Thioredoxin-like"/>
    <property type="match status" value="1"/>
</dbReference>
<dbReference type="Pfam" id="PF10411">
    <property type="entry name" value="DsbC_N"/>
    <property type="match status" value="1"/>
</dbReference>
<evidence type="ECO:0000313" key="10">
    <source>
        <dbReference type="EMBL" id="MBB1485291.1"/>
    </source>
</evidence>
<dbReference type="InterPro" id="IPR009094">
    <property type="entry name" value="DiS-bond_isomerase_DsbC/G_N_sf"/>
</dbReference>
<comment type="function">
    <text evidence="7">Required for disulfide bond formation in some periplasmic proteins. Acts by transferring its disulfide bond to other proteins and is reduced in the process.</text>
</comment>
<evidence type="ECO:0000256" key="6">
    <source>
        <dbReference type="ARBA" id="ARBA00023284"/>
    </source>
</evidence>
<organism evidence="10 11">
    <name type="scientific">Oceanospirillum sediminis</name>
    <dbReference type="NCBI Taxonomy" id="2760088"/>
    <lineage>
        <taxon>Bacteria</taxon>
        <taxon>Pseudomonadati</taxon>
        <taxon>Pseudomonadota</taxon>
        <taxon>Gammaproteobacteria</taxon>
        <taxon>Oceanospirillales</taxon>
        <taxon>Oceanospirillaceae</taxon>
        <taxon>Oceanospirillum</taxon>
    </lineage>
</organism>
<dbReference type="InterPro" id="IPR012336">
    <property type="entry name" value="Thioredoxin-like_fold"/>
</dbReference>
<keyword evidence="5" id="KW-1015">Disulfide bond</keyword>
<dbReference type="AlphaFoldDB" id="A0A839IK65"/>
<evidence type="ECO:0000256" key="1">
    <source>
        <dbReference type="ARBA" id="ARBA00004418"/>
    </source>
</evidence>
<keyword evidence="6 7" id="KW-0676">Redox-active center</keyword>
<keyword evidence="3 7" id="KW-0732">Signal</keyword>
<reference evidence="10 11" key="1">
    <citation type="submission" date="2020-08" db="EMBL/GenBank/DDBJ databases">
        <title>Oceanospirillum sp. nov. isolated from marine sediment.</title>
        <authorList>
            <person name="Ji X."/>
        </authorList>
    </citation>
    <scope>NUCLEOTIDE SEQUENCE [LARGE SCALE GENOMIC DNA]</scope>
    <source>
        <strain evidence="10 11">D5</strain>
    </source>
</reference>
<protein>
    <recommendedName>
        <fullName evidence="7">Thiol:disulfide interchange protein</fullName>
    </recommendedName>
</protein>
<dbReference type="Gene3D" id="3.40.30.10">
    <property type="entry name" value="Glutaredoxin"/>
    <property type="match status" value="1"/>
</dbReference>
<sequence>MKLLKHVTTGLLFGAGLMLSAASWAENPEDVILKKLKGAGPDIPVSEIRKASVPAFYEVELTSGEILYATEDGQYLFSGDLYQIADQGFKNLTEERRMTARAEQMASLDEDKMIVFPAEGDEKGQITVFTDIDCAYCRKLHQEVPELNKMGITVRYLGFPRAGIGSGSYYTMVSAWCAENQLDAMTKAKRGESIEDKRCDNPIAEQYRLGQKLGVQGTPAIFLDDGRLLPGYMPAARIAGALNI</sequence>
<dbReference type="Proteomes" id="UP000565262">
    <property type="component" value="Unassembled WGS sequence"/>
</dbReference>
<feature type="domain" description="Disulphide bond isomerase DsbC/G N-terminal" evidence="8">
    <location>
        <begin position="26"/>
        <end position="94"/>
    </location>
</feature>
<dbReference type="PANTHER" id="PTHR35272:SF3">
    <property type="entry name" value="THIOL:DISULFIDE INTERCHANGE PROTEIN DSBC"/>
    <property type="match status" value="1"/>
</dbReference>
<evidence type="ECO:0000256" key="7">
    <source>
        <dbReference type="RuleBase" id="RU364038"/>
    </source>
</evidence>
<feature type="signal peptide" evidence="7">
    <location>
        <begin position="1"/>
        <end position="25"/>
    </location>
</feature>